<proteinExistence type="inferred from homology"/>
<dbReference type="SUPFAM" id="SSF51569">
    <property type="entry name" value="Aldolase"/>
    <property type="match status" value="1"/>
</dbReference>
<comment type="similarity">
    <text evidence="1">Belongs to the HMG-CoA lyase family.</text>
</comment>
<dbReference type="GO" id="GO:0046951">
    <property type="term" value="P:ketone body biosynthetic process"/>
    <property type="evidence" value="ECO:0007669"/>
    <property type="project" value="TreeGrafter"/>
</dbReference>
<dbReference type="NCBIfam" id="NF004283">
    <property type="entry name" value="PRK05692.1"/>
    <property type="match status" value="1"/>
</dbReference>
<dbReference type="PROSITE" id="PS50991">
    <property type="entry name" value="PYR_CT"/>
    <property type="match status" value="1"/>
</dbReference>
<evidence type="ECO:0000256" key="2">
    <source>
        <dbReference type="ARBA" id="ARBA00022723"/>
    </source>
</evidence>
<sequence>MTDSSQVYVREVGPRDGLQHEQTWLDTADKLNWIEQLGEAGLTYIEITSFVSPSWIPALADADEVARTLKKSPGVTYAALVPNRKGLERALLANIDEVAIFLSASETHNQKNINADTESALARLSRVAEEARQSGKAVRGYLSMAFGCPYEGKVEVDEVERLAERLFEMGVTELSLGDTIGIAGPKQIEAVISRLGRMIPLERLALHPHNTYGTGLANIYAAFQLGIRRFDGSTGGIGGCPYARGASGNVATEDLVYLMQTLGAKTGNDLVRLTSSAQWIEKRLGRPLPSSQLQLSKEEGRCL</sequence>
<dbReference type="AlphaFoldDB" id="A0A9X2DL83"/>
<evidence type="ECO:0000256" key="1">
    <source>
        <dbReference type="ARBA" id="ARBA00009405"/>
    </source>
</evidence>
<dbReference type="EMBL" id="JAMBOL010000001">
    <property type="protein sequence ID" value="MCM3712604.1"/>
    <property type="molecule type" value="Genomic_DNA"/>
</dbReference>
<evidence type="ECO:0000313" key="6">
    <source>
        <dbReference type="Proteomes" id="UP001139179"/>
    </source>
</evidence>
<reference evidence="5" key="1">
    <citation type="submission" date="2022-05" db="EMBL/GenBank/DDBJ databases">
        <title>Comparative Genomics of Spacecraft Associated Microbes.</title>
        <authorList>
            <person name="Tran M.T."/>
            <person name="Wright A."/>
            <person name="Seuylemezian A."/>
            <person name="Eisen J."/>
            <person name="Coil D."/>
        </authorList>
    </citation>
    <scope>NUCLEOTIDE SEQUENCE</scope>
    <source>
        <strain evidence="5">214.1.1</strain>
    </source>
</reference>
<dbReference type="Pfam" id="PF00682">
    <property type="entry name" value="HMGL-like"/>
    <property type="match status" value="1"/>
</dbReference>
<comment type="caution">
    <text evidence="5">The sequence shown here is derived from an EMBL/GenBank/DDBJ whole genome shotgun (WGS) entry which is preliminary data.</text>
</comment>
<organism evidence="5 6">
    <name type="scientific">Halalkalibacter oceani</name>
    <dbReference type="NCBI Taxonomy" id="1653776"/>
    <lineage>
        <taxon>Bacteria</taxon>
        <taxon>Bacillati</taxon>
        <taxon>Bacillota</taxon>
        <taxon>Bacilli</taxon>
        <taxon>Bacillales</taxon>
        <taxon>Bacillaceae</taxon>
        <taxon>Halalkalibacter</taxon>
    </lineage>
</organism>
<feature type="domain" description="Pyruvate carboxyltransferase" evidence="4">
    <location>
        <begin position="7"/>
        <end position="274"/>
    </location>
</feature>
<dbReference type="Proteomes" id="UP001139179">
    <property type="component" value="Unassembled WGS sequence"/>
</dbReference>
<dbReference type="InterPro" id="IPR043594">
    <property type="entry name" value="HMGL"/>
</dbReference>
<keyword evidence="6" id="KW-1185">Reference proteome</keyword>
<keyword evidence="3 5" id="KW-0456">Lyase</keyword>
<evidence type="ECO:0000259" key="4">
    <source>
        <dbReference type="PROSITE" id="PS50991"/>
    </source>
</evidence>
<dbReference type="RefSeq" id="WP_251221479.1">
    <property type="nucleotide sequence ID" value="NZ_JAMBOL010000001.1"/>
</dbReference>
<name>A0A9X2DL83_9BACI</name>
<keyword evidence="2" id="KW-0479">Metal-binding</keyword>
<evidence type="ECO:0000256" key="3">
    <source>
        <dbReference type="ARBA" id="ARBA00023239"/>
    </source>
</evidence>
<dbReference type="Gene3D" id="3.20.20.70">
    <property type="entry name" value="Aldolase class I"/>
    <property type="match status" value="1"/>
</dbReference>
<dbReference type="CDD" id="cd07938">
    <property type="entry name" value="DRE_TIM_HMGL"/>
    <property type="match status" value="1"/>
</dbReference>
<dbReference type="PANTHER" id="PTHR42738">
    <property type="entry name" value="HYDROXYMETHYLGLUTARYL-COA LYASE"/>
    <property type="match status" value="1"/>
</dbReference>
<dbReference type="GO" id="GO:0006552">
    <property type="term" value="P:L-leucine catabolic process"/>
    <property type="evidence" value="ECO:0007669"/>
    <property type="project" value="TreeGrafter"/>
</dbReference>
<dbReference type="GO" id="GO:0004419">
    <property type="term" value="F:hydroxymethylglutaryl-CoA lyase activity"/>
    <property type="evidence" value="ECO:0007669"/>
    <property type="project" value="TreeGrafter"/>
</dbReference>
<dbReference type="GO" id="GO:0046872">
    <property type="term" value="F:metal ion binding"/>
    <property type="evidence" value="ECO:0007669"/>
    <property type="project" value="UniProtKB-KW"/>
</dbReference>
<gene>
    <name evidence="5" type="ORF">M3202_00785</name>
</gene>
<protein>
    <submittedName>
        <fullName evidence="5">Hydroxymethylglutaryl-CoA lyase</fullName>
    </submittedName>
</protein>
<dbReference type="PANTHER" id="PTHR42738:SF7">
    <property type="entry name" value="HYDROXYMETHYLGLUTARYL-COA LYASE"/>
    <property type="match status" value="1"/>
</dbReference>
<accession>A0A9X2DL83</accession>
<evidence type="ECO:0000313" key="5">
    <source>
        <dbReference type="EMBL" id="MCM3712604.1"/>
    </source>
</evidence>
<dbReference type="InterPro" id="IPR000891">
    <property type="entry name" value="PYR_CT"/>
</dbReference>
<dbReference type="FunFam" id="3.20.20.70:FF:000071">
    <property type="entry name" value="Hydroxymethylglutaryl-CoA lyase"/>
    <property type="match status" value="1"/>
</dbReference>
<dbReference type="InterPro" id="IPR013785">
    <property type="entry name" value="Aldolase_TIM"/>
</dbReference>